<keyword evidence="4 8" id="KW-0812">Transmembrane</keyword>
<dbReference type="HAMAP" id="MF_01207">
    <property type="entry name" value="MsrQ"/>
    <property type="match status" value="1"/>
</dbReference>
<dbReference type="GO" id="GO:0010181">
    <property type="term" value="F:FMN binding"/>
    <property type="evidence" value="ECO:0007669"/>
    <property type="project" value="UniProtKB-UniRule"/>
</dbReference>
<name>A0A239FJF1_9PSED</name>
<dbReference type="GO" id="GO:0046872">
    <property type="term" value="F:metal ion binding"/>
    <property type="evidence" value="ECO:0007669"/>
    <property type="project" value="UniProtKB-KW"/>
</dbReference>
<dbReference type="EMBL" id="FNEC01000002">
    <property type="protein sequence ID" value="SDI05929.1"/>
    <property type="molecule type" value="Genomic_DNA"/>
</dbReference>
<dbReference type="GO" id="GO:0020037">
    <property type="term" value="F:heme binding"/>
    <property type="evidence" value="ECO:0007669"/>
    <property type="project" value="UniProtKB-UniRule"/>
</dbReference>
<comment type="subcellular location">
    <subcellularLocation>
        <location evidence="8">Cell membrane</location>
        <topology evidence="8">Multi-pass membrane protein</topology>
    </subcellularLocation>
    <subcellularLocation>
        <location evidence="1">Membrane</location>
        <topology evidence="1">Multi-pass membrane protein</topology>
    </subcellularLocation>
</comment>
<evidence type="ECO:0000256" key="6">
    <source>
        <dbReference type="ARBA" id="ARBA00023004"/>
    </source>
</evidence>
<feature type="transmembrane region" description="Helical" evidence="8">
    <location>
        <begin position="111"/>
        <end position="129"/>
    </location>
</feature>
<comment type="similarity">
    <text evidence="8">Belongs to the MsrQ family.</text>
</comment>
<comment type="subunit">
    <text evidence="8">Heterodimer of a catalytic subunit (MsrP) and a heme-binding subunit (MsrQ).</text>
</comment>
<dbReference type="PANTHER" id="PTHR36964">
    <property type="entry name" value="PROTEIN-METHIONINE-SULFOXIDE REDUCTASE HEME-BINDING SUBUNIT MSRQ"/>
    <property type="match status" value="1"/>
</dbReference>
<organism evidence="10 13">
    <name type="scientific">Pseudomonas delhiensis</name>
    <dbReference type="NCBI Taxonomy" id="366289"/>
    <lineage>
        <taxon>Bacteria</taxon>
        <taxon>Pseudomonadati</taxon>
        <taxon>Pseudomonadota</taxon>
        <taxon>Gammaproteobacteria</taxon>
        <taxon>Pseudomonadales</taxon>
        <taxon>Pseudomonadaceae</taxon>
        <taxon>Pseudomonas</taxon>
    </lineage>
</organism>
<keyword evidence="3 8" id="KW-0349">Heme</keyword>
<evidence type="ECO:0000259" key="9">
    <source>
        <dbReference type="Pfam" id="PF01794"/>
    </source>
</evidence>
<evidence type="ECO:0000256" key="7">
    <source>
        <dbReference type="ARBA" id="ARBA00023136"/>
    </source>
</evidence>
<evidence type="ECO:0000313" key="11">
    <source>
        <dbReference type="EMBL" id="SNS57080.1"/>
    </source>
</evidence>
<dbReference type="NCBIfam" id="NF003831">
    <property type="entry name" value="PRK05419.1-2"/>
    <property type="match status" value="1"/>
</dbReference>
<dbReference type="GO" id="GO:0009055">
    <property type="term" value="F:electron transfer activity"/>
    <property type="evidence" value="ECO:0007669"/>
    <property type="project" value="UniProtKB-UniRule"/>
</dbReference>
<dbReference type="Pfam" id="PF01794">
    <property type="entry name" value="Ferric_reduct"/>
    <property type="match status" value="1"/>
</dbReference>
<feature type="transmembrane region" description="Helical" evidence="8">
    <location>
        <begin position="149"/>
        <end position="166"/>
    </location>
</feature>
<feature type="transmembrane region" description="Helical" evidence="8">
    <location>
        <begin position="77"/>
        <end position="99"/>
    </location>
</feature>
<feature type="domain" description="Ferric oxidoreductase" evidence="9">
    <location>
        <begin position="48"/>
        <end position="157"/>
    </location>
</feature>
<evidence type="ECO:0000256" key="1">
    <source>
        <dbReference type="ARBA" id="ARBA00004141"/>
    </source>
</evidence>
<protein>
    <recommendedName>
        <fullName evidence="8">Protein-methionine-sulfoxide reductase heme-binding subunit MsrQ</fullName>
    </recommendedName>
    <alternativeName>
        <fullName evidence="8">Flavocytochrome MsrQ</fullName>
    </alternativeName>
</protein>
<dbReference type="Proteomes" id="UP000198309">
    <property type="component" value="Unassembled WGS sequence"/>
</dbReference>
<dbReference type="AlphaFoldDB" id="A0A239FJF1"/>
<reference evidence="10 13" key="1">
    <citation type="submission" date="2016-10" db="EMBL/GenBank/DDBJ databases">
        <authorList>
            <person name="de Groot N.N."/>
        </authorList>
    </citation>
    <scope>NUCLEOTIDE SEQUENCE [LARGE SCALE GENOMIC DNA]</scope>
    <source>
        <strain evidence="10 13">CCM 7361</strain>
    </source>
</reference>
<dbReference type="InterPro" id="IPR013130">
    <property type="entry name" value="Fe3_Rdtase_TM_dom"/>
</dbReference>
<feature type="transmembrane region" description="Helical" evidence="8">
    <location>
        <begin position="45"/>
        <end position="65"/>
    </location>
</feature>
<dbReference type="Proteomes" id="UP000199693">
    <property type="component" value="Unassembled WGS sequence"/>
</dbReference>
<dbReference type="GO" id="GO:0016679">
    <property type="term" value="F:oxidoreductase activity, acting on diphenols and related substances as donors"/>
    <property type="evidence" value="ECO:0007669"/>
    <property type="project" value="TreeGrafter"/>
</dbReference>
<dbReference type="GO" id="GO:0030091">
    <property type="term" value="P:protein repair"/>
    <property type="evidence" value="ECO:0007669"/>
    <property type="project" value="UniProtKB-UniRule"/>
</dbReference>
<evidence type="ECO:0000313" key="13">
    <source>
        <dbReference type="Proteomes" id="UP000199693"/>
    </source>
</evidence>
<keyword evidence="7 8" id="KW-0472">Membrane</keyword>
<dbReference type="PANTHER" id="PTHR36964:SF1">
    <property type="entry name" value="PROTEIN-METHIONINE-SULFOXIDE REDUCTASE HEME-BINDING SUBUNIT MSRQ"/>
    <property type="match status" value="1"/>
</dbReference>
<reference evidence="11 12" key="2">
    <citation type="submission" date="2017-06" db="EMBL/GenBank/DDBJ databases">
        <authorList>
            <person name="Varghese N."/>
            <person name="Submissions S."/>
        </authorList>
    </citation>
    <scope>NUCLEOTIDE SEQUENCE [LARGE SCALE GENOMIC DNA]</scope>
    <source>
        <strain evidence="11 12">RLD-1</strain>
    </source>
</reference>
<sequence length="204" mass="23296">MQMRNPVWRASVFLLALSLPLYWLYQAWAFALGPDPGKALVDNLGQGGLVLLLLTLAMTPLQKLTRWNGWILVRRQLGLWCFTYICLHLCAYCVFILGLDWAQLGVELRKRPYIIVGTLGLLCLLPLALTSNKYSMRKLGSGWKKLHRLVYLILALGLLHMLWVVRSDLERWSLYAAVGVFLLLLRLPPVARQLPALRARFASR</sequence>
<evidence type="ECO:0000256" key="5">
    <source>
        <dbReference type="ARBA" id="ARBA00022989"/>
    </source>
</evidence>
<accession>A0A239FJF1</accession>
<comment type="cofactor">
    <cofactor evidence="8">
        <name>FMN</name>
        <dbReference type="ChEBI" id="CHEBI:58210"/>
    </cofactor>
    <text evidence="8">Binds 1 FMN per subunit.</text>
</comment>
<dbReference type="InterPro" id="IPR022837">
    <property type="entry name" value="MsrQ-like"/>
</dbReference>
<keyword evidence="8" id="KW-0479">Metal-binding</keyword>
<comment type="cofactor">
    <cofactor evidence="8">
        <name>heme b</name>
        <dbReference type="ChEBI" id="CHEBI:60344"/>
    </cofactor>
    <text evidence="8">Binds 1 heme b (iron(II)-protoporphyrin IX) group per subunit.</text>
</comment>
<keyword evidence="8" id="KW-0249">Electron transport</keyword>
<evidence type="ECO:0000256" key="8">
    <source>
        <dbReference type="HAMAP-Rule" id="MF_01207"/>
    </source>
</evidence>
<comment type="caution">
    <text evidence="8">Lacks conserved residue(s) required for the propagation of feature annotation.</text>
</comment>
<feature type="transmembrane region" description="Helical" evidence="8">
    <location>
        <begin position="172"/>
        <end position="191"/>
    </location>
</feature>
<keyword evidence="2 8" id="KW-0813">Transport</keyword>
<keyword evidence="12" id="KW-1185">Reference proteome</keyword>
<keyword evidence="8" id="KW-0288">FMN</keyword>
<proteinExistence type="inferred from homology"/>
<evidence type="ECO:0000256" key="3">
    <source>
        <dbReference type="ARBA" id="ARBA00022617"/>
    </source>
</evidence>
<keyword evidence="5 8" id="KW-1133">Transmembrane helix</keyword>
<keyword evidence="8" id="KW-1003">Cell membrane</keyword>
<evidence type="ECO:0000256" key="4">
    <source>
        <dbReference type="ARBA" id="ARBA00022692"/>
    </source>
</evidence>
<evidence type="ECO:0000256" key="2">
    <source>
        <dbReference type="ARBA" id="ARBA00022448"/>
    </source>
</evidence>
<keyword evidence="8" id="KW-0285">Flavoprotein</keyword>
<comment type="function">
    <text evidence="8">Part of the MsrPQ system that repairs oxidized periplasmic proteins containing methionine sulfoxide residues (Met-O), using respiratory chain electrons. Thus protects these proteins from oxidative-stress damage caused by reactive species of oxygen and chlorine generated by the host defense mechanisms. MsrPQ is essential for the maintenance of envelope integrity under bleach stress, rescuing a wide series of structurally unrelated periplasmic proteins from methionine oxidation. MsrQ provides electrons for reduction to the reductase catalytic subunit MsrP, using the quinone pool of the respiratory chain.</text>
</comment>
<dbReference type="GO" id="GO:0005886">
    <property type="term" value="C:plasma membrane"/>
    <property type="evidence" value="ECO:0007669"/>
    <property type="project" value="UniProtKB-SubCell"/>
</dbReference>
<evidence type="ECO:0000313" key="12">
    <source>
        <dbReference type="Proteomes" id="UP000198309"/>
    </source>
</evidence>
<evidence type="ECO:0000313" key="10">
    <source>
        <dbReference type="EMBL" id="SDI05929.1"/>
    </source>
</evidence>
<keyword evidence="6 8" id="KW-0408">Iron</keyword>
<gene>
    <name evidence="8" type="primary">msrQ</name>
    <name evidence="10" type="ORF">SAMN05216189_10021</name>
    <name evidence="11" type="ORF">SAMN06295949_103257</name>
</gene>
<dbReference type="EMBL" id="FZPC01000003">
    <property type="protein sequence ID" value="SNS57080.1"/>
    <property type="molecule type" value="Genomic_DNA"/>
</dbReference>